<dbReference type="eggNOG" id="COG0438">
    <property type="taxonomic scope" value="Bacteria"/>
</dbReference>
<dbReference type="PANTHER" id="PTHR12526">
    <property type="entry name" value="GLYCOSYLTRANSFERASE"/>
    <property type="match status" value="1"/>
</dbReference>
<dbReference type="Pfam" id="PF13439">
    <property type="entry name" value="Glyco_transf_4"/>
    <property type="match status" value="1"/>
</dbReference>
<dbReference type="OrthoDB" id="1522162at2"/>
<keyword evidence="4" id="KW-1185">Reference proteome</keyword>
<dbReference type="Pfam" id="PF00534">
    <property type="entry name" value="Glycos_transf_1"/>
    <property type="match status" value="1"/>
</dbReference>
<dbReference type="EMBL" id="AMZN01000051">
    <property type="protein sequence ID" value="ELR70609.1"/>
    <property type="molecule type" value="Genomic_DNA"/>
</dbReference>
<dbReference type="PANTHER" id="PTHR12526:SF630">
    <property type="entry name" value="GLYCOSYLTRANSFERASE"/>
    <property type="match status" value="1"/>
</dbReference>
<name>L8JSY8_9BACT</name>
<comment type="caution">
    <text evidence="3">The sequence shown here is derived from an EMBL/GenBank/DDBJ whole genome shotgun (WGS) entry which is preliminary data.</text>
</comment>
<dbReference type="InterPro" id="IPR001296">
    <property type="entry name" value="Glyco_trans_1"/>
</dbReference>
<dbReference type="RefSeq" id="WP_009580968.1">
    <property type="nucleotide sequence ID" value="NZ_AMZN01000051.1"/>
</dbReference>
<evidence type="ECO:0000313" key="3">
    <source>
        <dbReference type="EMBL" id="ELR70609.1"/>
    </source>
</evidence>
<gene>
    <name evidence="3" type="ORF">C900_03590</name>
</gene>
<dbReference type="InterPro" id="IPR028098">
    <property type="entry name" value="Glyco_trans_4-like_N"/>
</dbReference>
<dbReference type="Proteomes" id="UP000011135">
    <property type="component" value="Unassembled WGS sequence"/>
</dbReference>
<keyword evidence="3" id="KW-0808">Transferase</keyword>
<organism evidence="3 4">
    <name type="scientific">Fulvivirga imtechensis AK7</name>
    <dbReference type="NCBI Taxonomy" id="1237149"/>
    <lineage>
        <taxon>Bacteria</taxon>
        <taxon>Pseudomonadati</taxon>
        <taxon>Bacteroidota</taxon>
        <taxon>Cytophagia</taxon>
        <taxon>Cytophagales</taxon>
        <taxon>Fulvivirgaceae</taxon>
        <taxon>Fulvivirga</taxon>
    </lineage>
</organism>
<evidence type="ECO:0000259" key="1">
    <source>
        <dbReference type="Pfam" id="PF00534"/>
    </source>
</evidence>
<evidence type="ECO:0000259" key="2">
    <source>
        <dbReference type="Pfam" id="PF13439"/>
    </source>
</evidence>
<dbReference type="SUPFAM" id="SSF53756">
    <property type="entry name" value="UDP-Glycosyltransferase/glycogen phosphorylase"/>
    <property type="match status" value="1"/>
</dbReference>
<dbReference type="STRING" id="1237149.C900_03590"/>
<evidence type="ECO:0000313" key="4">
    <source>
        <dbReference type="Proteomes" id="UP000011135"/>
    </source>
</evidence>
<dbReference type="AlphaFoldDB" id="L8JSY8"/>
<accession>L8JSY8</accession>
<reference evidence="3 4" key="1">
    <citation type="submission" date="2012-12" db="EMBL/GenBank/DDBJ databases">
        <title>Genome assembly of Fulvivirga imtechensis AK7.</title>
        <authorList>
            <person name="Nupur N."/>
            <person name="Khatri I."/>
            <person name="Kumar R."/>
            <person name="Subramanian S."/>
            <person name="Pinnaka A."/>
        </authorList>
    </citation>
    <scope>NUCLEOTIDE SEQUENCE [LARGE SCALE GENOMIC DNA]</scope>
    <source>
        <strain evidence="3 4">AK7</strain>
    </source>
</reference>
<dbReference type="GO" id="GO:0016757">
    <property type="term" value="F:glycosyltransferase activity"/>
    <property type="evidence" value="ECO:0007669"/>
    <property type="project" value="InterPro"/>
</dbReference>
<proteinExistence type="predicted"/>
<dbReference type="Gene3D" id="3.40.50.2000">
    <property type="entry name" value="Glycogen Phosphorylase B"/>
    <property type="match status" value="2"/>
</dbReference>
<protein>
    <submittedName>
        <fullName evidence="3">Glycosyl transferase, group 1</fullName>
    </submittedName>
</protein>
<feature type="domain" description="Glycosyl transferase family 1" evidence="1">
    <location>
        <begin position="185"/>
        <end position="339"/>
    </location>
</feature>
<feature type="domain" description="Glycosyltransferase subfamily 4-like N-terminal" evidence="2">
    <location>
        <begin position="15"/>
        <end position="170"/>
    </location>
</feature>
<sequence length="359" mass="40839">MGKRILLVVGSLKTGGAERVTVITGAELQKRGYDVHYVLQRNIIELPNDIPDDKIHILRKRNSQNKFYKFYALFIKLFFVCLRVRPAYVIAFSRVSSFLACFTFHRKIIARFDANPYILSKKQHRYADFVFKWPFIRKVVVPSTGMYDAVSMERARYKEKLVIIPNSLDVVKVTTLADAPAAFISADKFICAMGRLSEDKNFELLLNAFAKSEVRNLYKLVIIGDGRLKQKLHGMVSSLNITERVIFLGYLKNPYPVLKQADFLVNTSIKESFCNVILEALALSLPVVATDCTYGPSDMVKNNVNGYLIPTNDEAALIKMLDKIAFDSNTIEKLRNATKSSITSFELNNVIQQWIDLLK</sequence>
<dbReference type="CDD" id="cd03811">
    <property type="entry name" value="GT4_GT28_WabH-like"/>
    <property type="match status" value="1"/>
</dbReference>